<evidence type="ECO:0000313" key="3">
    <source>
        <dbReference type="Proteomes" id="UP000639338"/>
    </source>
</evidence>
<dbReference type="AlphaFoldDB" id="A0A834XMG0"/>
<protein>
    <submittedName>
        <fullName evidence="2">Uncharacterized protein</fullName>
    </submittedName>
</protein>
<feature type="region of interest" description="Disordered" evidence="1">
    <location>
        <begin position="1"/>
        <end position="46"/>
    </location>
</feature>
<reference evidence="2 3" key="1">
    <citation type="submission" date="2020-08" db="EMBL/GenBank/DDBJ databases">
        <title>Aphidius gifuensis genome sequencing and assembly.</title>
        <authorList>
            <person name="Du Z."/>
        </authorList>
    </citation>
    <scope>NUCLEOTIDE SEQUENCE [LARGE SCALE GENOMIC DNA]</scope>
    <source>
        <strain evidence="2">YNYX2018</strain>
        <tissue evidence="2">Adults</tissue>
    </source>
</reference>
<gene>
    <name evidence="2" type="ORF">HCN44_001274</name>
</gene>
<name>A0A834XMG0_APHGI</name>
<feature type="compositionally biased region" description="Basic residues" evidence="1">
    <location>
        <begin position="128"/>
        <end position="140"/>
    </location>
</feature>
<organism evidence="2 3">
    <name type="scientific">Aphidius gifuensis</name>
    <name type="common">Parasitoid wasp</name>
    <dbReference type="NCBI Taxonomy" id="684658"/>
    <lineage>
        <taxon>Eukaryota</taxon>
        <taxon>Metazoa</taxon>
        <taxon>Ecdysozoa</taxon>
        <taxon>Arthropoda</taxon>
        <taxon>Hexapoda</taxon>
        <taxon>Insecta</taxon>
        <taxon>Pterygota</taxon>
        <taxon>Neoptera</taxon>
        <taxon>Endopterygota</taxon>
        <taxon>Hymenoptera</taxon>
        <taxon>Apocrita</taxon>
        <taxon>Ichneumonoidea</taxon>
        <taxon>Braconidae</taxon>
        <taxon>Aphidiinae</taxon>
        <taxon>Aphidius</taxon>
    </lineage>
</organism>
<sequence length="173" mass="20384">MEPWITRNEINKRTQLPVDDEPGKFIKKKPSSTNSIRPRPRIPLPKNPQIFEEIKYSSEYDSDWQPNFDEITADIQALNGGPLCTDAMLVNEWKQKLNNSTENKDDDNKNNNVDDILIINNDVDDKRKNKKKRSSRRRNRPLFSNNVLMRNLVQKDQTRHENIVEIKMKNLKV</sequence>
<dbReference type="EMBL" id="JACMRX010000005">
    <property type="protein sequence ID" value="KAF7988701.1"/>
    <property type="molecule type" value="Genomic_DNA"/>
</dbReference>
<accession>A0A834XMG0</accession>
<comment type="caution">
    <text evidence="2">The sequence shown here is derived from an EMBL/GenBank/DDBJ whole genome shotgun (WGS) entry which is preliminary data.</text>
</comment>
<proteinExistence type="predicted"/>
<evidence type="ECO:0000256" key="1">
    <source>
        <dbReference type="SAM" id="MobiDB-lite"/>
    </source>
</evidence>
<feature type="region of interest" description="Disordered" evidence="1">
    <location>
        <begin position="123"/>
        <end position="143"/>
    </location>
</feature>
<dbReference type="Proteomes" id="UP000639338">
    <property type="component" value="Unassembled WGS sequence"/>
</dbReference>
<evidence type="ECO:0000313" key="2">
    <source>
        <dbReference type="EMBL" id="KAF7988701.1"/>
    </source>
</evidence>
<keyword evidence="3" id="KW-1185">Reference proteome</keyword>